<dbReference type="Pfam" id="PF04290">
    <property type="entry name" value="DctQ"/>
    <property type="match status" value="1"/>
</dbReference>
<name>A0A160MAG4_9BACI</name>
<dbReference type="AlphaFoldDB" id="A0A160MAG4"/>
<comment type="similarity">
    <text evidence="8">Belongs to the TRAP transporter small permease family.</text>
</comment>
<keyword evidence="6 9" id="KW-1133">Transmembrane helix</keyword>
<dbReference type="InterPro" id="IPR007387">
    <property type="entry name" value="TRAP_DctQ"/>
</dbReference>
<evidence type="ECO:0000256" key="1">
    <source>
        <dbReference type="ARBA" id="ARBA00004429"/>
    </source>
</evidence>
<gene>
    <name evidence="11" type="ORF">A361_10290</name>
</gene>
<organism evidence="11 12">
    <name type="scientific">Cytobacillus oceanisediminis 2691</name>
    <dbReference type="NCBI Taxonomy" id="1196031"/>
    <lineage>
        <taxon>Bacteria</taxon>
        <taxon>Bacillati</taxon>
        <taxon>Bacillota</taxon>
        <taxon>Bacilli</taxon>
        <taxon>Bacillales</taxon>
        <taxon>Bacillaceae</taxon>
        <taxon>Cytobacillus</taxon>
    </lineage>
</organism>
<evidence type="ECO:0000256" key="7">
    <source>
        <dbReference type="ARBA" id="ARBA00023136"/>
    </source>
</evidence>
<feature type="transmembrane region" description="Helical" evidence="9">
    <location>
        <begin position="146"/>
        <end position="167"/>
    </location>
</feature>
<dbReference type="GO" id="GO:0005886">
    <property type="term" value="C:plasma membrane"/>
    <property type="evidence" value="ECO:0007669"/>
    <property type="project" value="UniProtKB-SubCell"/>
</dbReference>
<dbReference type="eggNOG" id="COG3090">
    <property type="taxonomic scope" value="Bacteria"/>
</dbReference>
<dbReference type="PANTHER" id="PTHR35011">
    <property type="entry name" value="2,3-DIKETO-L-GULONATE TRAP TRANSPORTER SMALL PERMEASE PROTEIN YIAM"/>
    <property type="match status" value="1"/>
</dbReference>
<accession>A0A160MAG4</accession>
<keyword evidence="5 9" id="KW-0812">Transmembrane</keyword>
<reference evidence="11 12" key="1">
    <citation type="submission" date="2016-04" db="EMBL/GenBank/DDBJ databases">
        <title>Complete genome sequence of Bacillus oceanisediminis strain 2691.</title>
        <authorList>
            <person name="Jeong H."/>
            <person name="Kim H.J."/>
            <person name="Lee D.-W."/>
        </authorList>
    </citation>
    <scope>NUCLEOTIDE SEQUENCE [LARGE SCALE GENOMIC DNA]</scope>
    <source>
        <strain evidence="11 12">2691</strain>
    </source>
</reference>
<evidence type="ECO:0000256" key="2">
    <source>
        <dbReference type="ARBA" id="ARBA00022448"/>
    </source>
</evidence>
<evidence type="ECO:0000256" key="5">
    <source>
        <dbReference type="ARBA" id="ARBA00022692"/>
    </source>
</evidence>
<sequence>MSEFFRKLSDKADKISKKIVILFFVIAFISTVYQVFSRYVLQSAFAKSILPFADFSIFNLTWIEELIRYMFVWIVFLGIGIVYKSKGHAKVEILHHYLSEKWKSKVMLLVECINSALFLFLIIYGSRILKFSIQQISPSLGLNMTFIYGAVLVSSIVCFVHSSVNILELRTAKRDERVVVQAESQNTNMG</sequence>
<comment type="subcellular location">
    <subcellularLocation>
        <location evidence="1">Cell inner membrane</location>
        <topology evidence="1">Multi-pass membrane protein</topology>
    </subcellularLocation>
</comment>
<proteinExistence type="inferred from homology"/>
<keyword evidence="4" id="KW-0997">Cell inner membrane</keyword>
<evidence type="ECO:0000256" key="8">
    <source>
        <dbReference type="ARBA" id="ARBA00038436"/>
    </source>
</evidence>
<protein>
    <recommendedName>
        <fullName evidence="10">Tripartite ATP-independent periplasmic transporters DctQ component domain-containing protein</fullName>
    </recommendedName>
</protein>
<evidence type="ECO:0000256" key="4">
    <source>
        <dbReference type="ARBA" id="ARBA00022519"/>
    </source>
</evidence>
<feature type="transmembrane region" description="Helical" evidence="9">
    <location>
        <begin position="106"/>
        <end position="126"/>
    </location>
</feature>
<dbReference type="EMBL" id="CP015506">
    <property type="protein sequence ID" value="AND39504.1"/>
    <property type="molecule type" value="Genomic_DNA"/>
</dbReference>
<evidence type="ECO:0000313" key="12">
    <source>
        <dbReference type="Proteomes" id="UP000077856"/>
    </source>
</evidence>
<dbReference type="Proteomes" id="UP000077856">
    <property type="component" value="Chromosome"/>
</dbReference>
<keyword evidence="7 9" id="KW-0472">Membrane</keyword>
<dbReference type="STRING" id="1196031.A361_10290"/>
<feature type="transmembrane region" description="Helical" evidence="9">
    <location>
        <begin position="66"/>
        <end position="85"/>
    </location>
</feature>
<evidence type="ECO:0000259" key="10">
    <source>
        <dbReference type="Pfam" id="PF04290"/>
    </source>
</evidence>
<feature type="transmembrane region" description="Helical" evidence="9">
    <location>
        <begin position="20"/>
        <end position="41"/>
    </location>
</feature>
<keyword evidence="3" id="KW-1003">Cell membrane</keyword>
<evidence type="ECO:0000256" key="9">
    <source>
        <dbReference type="SAM" id="Phobius"/>
    </source>
</evidence>
<dbReference type="InterPro" id="IPR055348">
    <property type="entry name" value="DctQ"/>
</dbReference>
<evidence type="ECO:0000313" key="11">
    <source>
        <dbReference type="EMBL" id="AND39504.1"/>
    </source>
</evidence>
<keyword evidence="2" id="KW-0813">Transport</keyword>
<dbReference type="RefSeq" id="WP_019381824.1">
    <property type="nucleotide sequence ID" value="NZ_CP015506.1"/>
</dbReference>
<evidence type="ECO:0000256" key="3">
    <source>
        <dbReference type="ARBA" id="ARBA00022475"/>
    </source>
</evidence>
<feature type="domain" description="Tripartite ATP-independent periplasmic transporters DctQ component" evidence="10">
    <location>
        <begin position="28"/>
        <end position="169"/>
    </location>
</feature>
<dbReference type="KEGG" id="bon:A361_10290"/>
<evidence type="ECO:0000256" key="6">
    <source>
        <dbReference type="ARBA" id="ARBA00022989"/>
    </source>
</evidence>